<evidence type="ECO:0000313" key="2">
    <source>
        <dbReference type="EMBL" id="EDN93605.1"/>
    </source>
</evidence>
<dbReference type="Proteomes" id="UP000001312">
    <property type="component" value="Unassembled WGS sequence"/>
</dbReference>
<organism evidence="2 3">
    <name type="scientific">Sclerotinia sclerotiorum (strain ATCC 18683 / 1980 / Ss-1)</name>
    <name type="common">White mold</name>
    <name type="synonym">Whetzelinia sclerotiorum</name>
    <dbReference type="NCBI Taxonomy" id="665079"/>
    <lineage>
        <taxon>Eukaryota</taxon>
        <taxon>Fungi</taxon>
        <taxon>Dikarya</taxon>
        <taxon>Ascomycota</taxon>
        <taxon>Pezizomycotina</taxon>
        <taxon>Leotiomycetes</taxon>
        <taxon>Helotiales</taxon>
        <taxon>Sclerotiniaceae</taxon>
        <taxon>Sclerotinia</taxon>
    </lineage>
</organism>
<keyword evidence="3" id="KW-1185">Reference proteome</keyword>
<accession>A7EVW3</accession>
<dbReference type="AlphaFoldDB" id="A7EVW3"/>
<dbReference type="GeneID" id="5485958"/>
<proteinExistence type="predicted"/>
<dbReference type="HOGENOM" id="CLU_121507_0_0_1"/>
<feature type="compositionally biased region" description="Basic residues" evidence="1">
    <location>
        <begin position="111"/>
        <end position="123"/>
    </location>
</feature>
<feature type="region of interest" description="Disordered" evidence="1">
    <location>
        <begin position="1"/>
        <end position="47"/>
    </location>
</feature>
<evidence type="ECO:0000313" key="3">
    <source>
        <dbReference type="Proteomes" id="UP000001312"/>
    </source>
</evidence>
<reference evidence="3" key="1">
    <citation type="journal article" date="2011" name="PLoS Genet.">
        <title>Genomic analysis of the necrotrophic fungal pathogens Sclerotinia sclerotiorum and Botrytis cinerea.</title>
        <authorList>
            <person name="Amselem J."/>
            <person name="Cuomo C.A."/>
            <person name="van Kan J.A."/>
            <person name="Viaud M."/>
            <person name="Benito E.P."/>
            <person name="Couloux A."/>
            <person name="Coutinho P.M."/>
            <person name="de Vries R.P."/>
            <person name="Dyer P.S."/>
            <person name="Fillinger S."/>
            <person name="Fournier E."/>
            <person name="Gout L."/>
            <person name="Hahn M."/>
            <person name="Kohn L."/>
            <person name="Lapalu N."/>
            <person name="Plummer K.M."/>
            <person name="Pradier J.M."/>
            <person name="Quevillon E."/>
            <person name="Sharon A."/>
            <person name="Simon A."/>
            <person name="ten Have A."/>
            <person name="Tudzynski B."/>
            <person name="Tudzynski P."/>
            <person name="Wincker P."/>
            <person name="Andrew M."/>
            <person name="Anthouard V."/>
            <person name="Beever R.E."/>
            <person name="Beffa R."/>
            <person name="Benoit I."/>
            <person name="Bouzid O."/>
            <person name="Brault B."/>
            <person name="Chen Z."/>
            <person name="Choquer M."/>
            <person name="Collemare J."/>
            <person name="Cotton P."/>
            <person name="Danchin E.G."/>
            <person name="Da Silva C."/>
            <person name="Gautier A."/>
            <person name="Giraud C."/>
            <person name="Giraud T."/>
            <person name="Gonzalez C."/>
            <person name="Grossetete S."/>
            <person name="Guldener U."/>
            <person name="Henrissat B."/>
            <person name="Howlett B.J."/>
            <person name="Kodira C."/>
            <person name="Kretschmer M."/>
            <person name="Lappartient A."/>
            <person name="Leroch M."/>
            <person name="Levis C."/>
            <person name="Mauceli E."/>
            <person name="Neuveglise C."/>
            <person name="Oeser B."/>
            <person name="Pearson M."/>
            <person name="Poulain J."/>
            <person name="Poussereau N."/>
            <person name="Quesneville H."/>
            <person name="Rascle C."/>
            <person name="Schumacher J."/>
            <person name="Segurens B."/>
            <person name="Sexton A."/>
            <person name="Silva E."/>
            <person name="Sirven C."/>
            <person name="Soanes D.M."/>
            <person name="Talbot N.J."/>
            <person name="Templeton M."/>
            <person name="Yandava C."/>
            <person name="Yarden O."/>
            <person name="Zeng Q."/>
            <person name="Rollins J.A."/>
            <person name="Lebrun M.H."/>
            <person name="Dickman M."/>
        </authorList>
    </citation>
    <scope>NUCLEOTIDE SEQUENCE [LARGE SCALE GENOMIC DNA]</scope>
    <source>
        <strain evidence="3">ATCC 18683 / 1980 / Ss-1</strain>
    </source>
</reference>
<dbReference type="InParanoid" id="A7EVW3"/>
<evidence type="ECO:0000256" key="1">
    <source>
        <dbReference type="SAM" id="MobiDB-lite"/>
    </source>
</evidence>
<dbReference type="eggNOG" id="ENOG502S893">
    <property type="taxonomic scope" value="Eukaryota"/>
</dbReference>
<dbReference type="EMBL" id="CH476633">
    <property type="protein sequence ID" value="EDN93605.1"/>
    <property type="molecule type" value="Genomic_DNA"/>
</dbReference>
<feature type="compositionally biased region" description="Low complexity" evidence="1">
    <location>
        <begin position="24"/>
        <end position="42"/>
    </location>
</feature>
<name>A7EVW3_SCLS1</name>
<protein>
    <submittedName>
        <fullName evidence="2">Uncharacterized protein</fullName>
    </submittedName>
</protein>
<dbReference type="KEGG" id="ssl:SS1G_09472"/>
<dbReference type="RefSeq" id="XP_001589750.1">
    <property type="nucleotide sequence ID" value="XM_001589700.1"/>
</dbReference>
<gene>
    <name evidence="2" type="ORF">SS1G_09472</name>
</gene>
<feature type="region of interest" description="Disordered" evidence="1">
    <location>
        <begin position="110"/>
        <end position="144"/>
    </location>
</feature>
<sequence length="144" mass="16016">MENRDPIPSNHNKHPSNINEKPATQPTTSSSTSQLPSLSPSPHSKPCTICHIPRDVLIRCQVDQTRKWHFVCTGKCWRDVSGGNVDGDGSHLEYRYGGMWKNKHEAVSAKIKGKAKERNRNRKRGESTGELGGNVGEKEEEDGV</sequence>